<reference evidence="1" key="1">
    <citation type="submission" date="2021-06" db="EMBL/GenBank/DDBJ databases">
        <authorList>
            <person name="Kallberg Y."/>
            <person name="Tangrot J."/>
            <person name="Rosling A."/>
        </authorList>
    </citation>
    <scope>NUCLEOTIDE SEQUENCE</scope>
    <source>
        <strain evidence="1">UK204</strain>
    </source>
</reference>
<protein>
    <submittedName>
        <fullName evidence="1">535_t:CDS:1</fullName>
    </submittedName>
</protein>
<name>A0A9N8VHY5_9GLOM</name>
<keyword evidence="2" id="KW-1185">Reference proteome</keyword>
<dbReference type="Proteomes" id="UP000789570">
    <property type="component" value="Unassembled WGS sequence"/>
</dbReference>
<evidence type="ECO:0000313" key="1">
    <source>
        <dbReference type="EMBL" id="CAG8453656.1"/>
    </source>
</evidence>
<accession>A0A9N8VHY5</accession>
<organism evidence="1 2">
    <name type="scientific">Funneliformis caledonium</name>
    <dbReference type="NCBI Taxonomy" id="1117310"/>
    <lineage>
        <taxon>Eukaryota</taxon>
        <taxon>Fungi</taxon>
        <taxon>Fungi incertae sedis</taxon>
        <taxon>Mucoromycota</taxon>
        <taxon>Glomeromycotina</taxon>
        <taxon>Glomeromycetes</taxon>
        <taxon>Glomerales</taxon>
        <taxon>Glomeraceae</taxon>
        <taxon>Funneliformis</taxon>
    </lineage>
</organism>
<sequence length="101" mass="11786">MHNPSNYPWVYPSTIFLLLMKKIPKEKENNNTKKGGIKLHFGGILINFHKVDDVKAFYGRTSHKISLKISLKETKKSDQRYTMLRDENYRIEALSFALDPS</sequence>
<comment type="caution">
    <text evidence="1">The sequence shown here is derived from an EMBL/GenBank/DDBJ whole genome shotgun (WGS) entry which is preliminary data.</text>
</comment>
<gene>
    <name evidence="1" type="ORF">FCALED_LOCUS1374</name>
</gene>
<evidence type="ECO:0000313" key="2">
    <source>
        <dbReference type="Proteomes" id="UP000789570"/>
    </source>
</evidence>
<proteinExistence type="predicted"/>
<dbReference type="EMBL" id="CAJVPQ010000174">
    <property type="protein sequence ID" value="CAG8453656.1"/>
    <property type="molecule type" value="Genomic_DNA"/>
</dbReference>
<dbReference type="AlphaFoldDB" id="A0A9N8VHY5"/>